<protein>
    <submittedName>
        <fullName evidence="1">Uncharacterized protein</fullName>
    </submittedName>
</protein>
<sequence length="154" mass="16844">MSQENQDPLAGLYQLADALNLSLSAGEKHILEAWMRSQPQTGVMDKVLNQTQHLIESERLRTSELMAQAKASESELQKNTEQREAVIRQWLAAKQQAAAAEVGARPAQTLGAEQAELIRQTVDEAVKAQMQGLVQQVEAVLAHLAQSAQAPAEH</sequence>
<evidence type="ECO:0000313" key="2">
    <source>
        <dbReference type="Proteomes" id="UP000185578"/>
    </source>
</evidence>
<dbReference type="AlphaFoldDB" id="A0A1Q8EX75"/>
<dbReference type="EMBL" id="MSCT01000002">
    <property type="protein sequence ID" value="OLF56399.1"/>
    <property type="molecule type" value="Genomic_DNA"/>
</dbReference>
<dbReference type="Proteomes" id="UP000185578">
    <property type="component" value="Unassembled WGS sequence"/>
</dbReference>
<proteinExistence type="predicted"/>
<organism evidence="1 2">
    <name type="scientific">Pseudomonas chlororaphis</name>
    <dbReference type="NCBI Taxonomy" id="587753"/>
    <lineage>
        <taxon>Bacteria</taxon>
        <taxon>Pseudomonadati</taxon>
        <taxon>Pseudomonadota</taxon>
        <taxon>Gammaproteobacteria</taxon>
        <taxon>Pseudomonadales</taxon>
        <taxon>Pseudomonadaceae</taxon>
        <taxon>Pseudomonas</taxon>
    </lineage>
</organism>
<comment type="caution">
    <text evidence="1">The sequence shown here is derived from an EMBL/GenBank/DDBJ whole genome shotgun (WGS) entry which is preliminary data.</text>
</comment>
<name>A0A1Q8EX75_9PSED</name>
<reference evidence="1 2" key="1">
    <citation type="submission" date="2016-12" db="EMBL/GenBank/DDBJ databases">
        <authorList>
            <person name="Song W.-J."/>
            <person name="Kurnit D.M."/>
        </authorList>
    </citation>
    <scope>NUCLEOTIDE SEQUENCE [LARGE SCALE GENOMIC DNA]</scope>
    <source>
        <strain evidence="1 2">PCL1601</strain>
    </source>
</reference>
<evidence type="ECO:0000313" key="1">
    <source>
        <dbReference type="EMBL" id="OLF56399.1"/>
    </source>
</evidence>
<dbReference type="OrthoDB" id="7028994at2"/>
<dbReference type="RefSeq" id="WP_075117216.1">
    <property type="nucleotide sequence ID" value="NZ_MSCT01000002.1"/>
</dbReference>
<accession>A0A1Q8EX75</accession>
<gene>
    <name evidence="1" type="ORF">BTN82_00415</name>
</gene>